<dbReference type="InterPro" id="IPR055348">
    <property type="entry name" value="DctQ"/>
</dbReference>
<reference evidence="11 12" key="1">
    <citation type="submission" date="2020-07" db="EMBL/GenBank/DDBJ databases">
        <title>Sequencing the genomes of 1000 actinobacteria strains.</title>
        <authorList>
            <person name="Klenk H.-P."/>
        </authorList>
    </citation>
    <scope>NUCLEOTIDE SEQUENCE [LARGE SCALE GENOMIC DNA]</scope>
    <source>
        <strain evidence="11 12">DSM 17380</strain>
    </source>
</reference>
<feature type="transmembrane region" description="Helical" evidence="9">
    <location>
        <begin position="139"/>
        <end position="160"/>
    </location>
</feature>
<feature type="transmembrane region" description="Helical" evidence="9">
    <location>
        <begin position="94"/>
        <end position="119"/>
    </location>
</feature>
<proteinExistence type="inferred from homology"/>
<evidence type="ECO:0000256" key="6">
    <source>
        <dbReference type="ARBA" id="ARBA00022989"/>
    </source>
</evidence>
<evidence type="ECO:0000313" key="12">
    <source>
        <dbReference type="Proteomes" id="UP000586095"/>
    </source>
</evidence>
<accession>A0A852R9Z5</accession>
<gene>
    <name evidence="11" type="ORF">BJ960_000523</name>
</gene>
<dbReference type="GO" id="GO:0015740">
    <property type="term" value="P:C4-dicarboxylate transport"/>
    <property type="evidence" value="ECO:0007669"/>
    <property type="project" value="TreeGrafter"/>
</dbReference>
<dbReference type="InterPro" id="IPR007387">
    <property type="entry name" value="TRAP_DctQ"/>
</dbReference>
<evidence type="ECO:0000256" key="3">
    <source>
        <dbReference type="ARBA" id="ARBA00022475"/>
    </source>
</evidence>
<comment type="subcellular location">
    <subcellularLocation>
        <location evidence="1">Cell inner membrane</location>
        <topology evidence="1">Multi-pass membrane protein</topology>
    </subcellularLocation>
</comment>
<dbReference type="PANTHER" id="PTHR35011:SF2">
    <property type="entry name" value="2,3-DIKETO-L-GULONATE TRAP TRANSPORTER SMALL PERMEASE PROTEIN YIAM"/>
    <property type="match status" value="1"/>
</dbReference>
<keyword evidence="2" id="KW-0813">Transport</keyword>
<keyword evidence="5 9" id="KW-0812">Transmembrane</keyword>
<evidence type="ECO:0000256" key="8">
    <source>
        <dbReference type="ARBA" id="ARBA00038436"/>
    </source>
</evidence>
<evidence type="ECO:0000313" key="11">
    <source>
        <dbReference type="EMBL" id="NYD25720.1"/>
    </source>
</evidence>
<feature type="domain" description="Tripartite ATP-independent periplasmic transporters DctQ component" evidence="10">
    <location>
        <begin position="32"/>
        <end position="160"/>
    </location>
</feature>
<evidence type="ECO:0000256" key="4">
    <source>
        <dbReference type="ARBA" id="ARBA00022519"/>
    </source>
</evidence>
<evidence type="ECO:0000256" key="2">
    <source>
        <dbReference type="ARBA" id="ARBA00022448"/>
    </source>
</evidence>
<keyword evidence="4" id="KW-0997">Cell inner membrane</keyword>
<comment type="caution">
    <text evidence="11">The sequence shown here is derived from an EMBL/GenBank/DDBJ whole genome shotgun (WGS) entry which is preliminary data.</text>
</comment>
<dbReference type="Proteomes" id="UP000586095">
    <property type="component" value="Unassembled WGS sequence"/>
</dbReference>
<keyword evidence="6 9" id="KW-1133">Transmembrane helix</keyword>
<evidence type="ECO:0000256" key="9">
    <source>
        <dbReference type="SAM" id="Phobius"/>
    </source>
</evidence>
<feature type="transmembrane region" description="Helical" evidence="9">
    <location>
        <begin position="23"/>
        <end position="46"/>
    </location>
</feature>
<name>A0A852R9Z5_9MICO</name>
<sequence length="200" mass="21894">MQSPAARSAPRWLRGTLATVEEWVPAALMGVMAVAITADVIMRYVFNHPLAWAGPLSMFCMVWMVYLGSAAVSRRGAHICLDFLSTKLGHRGRATVDIFVELVTLAVLGTICVATVIYLEKARFLIMPGLGFSKKYITVAALVGLLLMVIHSCGHAVRAISGLRNPDYERVNVPIEEVELDDFDTRFVNVVSDELTGKQG</sequence>
<dbReference type="Pfam" id="PF04290">
    <property type="entry name" value="DctQ"/>
    <property type="match status" value="1"/>
</dbReference>
<dbReference type="RefSeq" id="WP_162921209.1">
    <property type="nucleotide sequence ID" value="NZ_BAAALZ010000002.1"/>
</dbReference>
<evidence type="ECO:0000256" key="5">
    <source>
        <dbReference type="ARBA" id="ARBA00022692"/>
    </source>
</evidence>
<dbReference type="GO" id="GO:0022857">
    <property type="term" value="F:transmembrane transporter activity"/>
    <property type="evidence" value="ECO:0007669"/>
    <property type="project" value="TreeGrafter"/>
</dbReference>
<organism evidence="11 12">
    <name type="scientific">Leucobacter aridicollis</name>
    <dbReference type="NCBI Taxonomy" id="283878"/>
    <lineage>
        <taxon>Bacteria</taxon>
        <taxon>Bacillati</taxon>
        <taxon>Actinomycetota</taxon>
        <taxon>Actinomycetes</taxon>
        <taxon>Micrococcales</taxon>
        <taxon>Microbacteriaceae</taxon>
        <taxon>Leucobacter</taxon>
    </lineage>
</organism>
<dbReference type="GO" id="GO:0005886">
    <property type="term" value="C:plasma membrane"/>
    <property type="evidence" value="ECO:0007669"/>
    <property type="project" value="UniProtKB-SubCell"/>
</dbReference>
<keyword evidence="12" id="KW-1185">Reference proteome</keyword>
<evidence type="ECO:0000256" key="7">
    <source>
        <dbReference type="ARBA" id="ARBA00023136"/>
    </source>
</evidence>
<keyword evidence="3" id="KW-1003">Cell membrane</keyword>
<evidence type="ECO:0000256" key="1">
    <source>
        <dbReference type="ARBA" id="ARBA00004429"/>
    </source>
</evidence>
<protein>
    <submittedName>
        <fullName evidence="11">TRAP-type C4-dicarboxylate transport system permease small subunit</fullName>
    </submittedName>
</protein>
<evidence type="ECO:0000259" key="10">
    <source>
        <dbReference type="Pfam" id="PF04290"/>
    </source>
</evidence>
<dbReference type="AlphaFoldDB" id="A0A852R9Z5"/>
<comment type="similarity">
    <text evidence="8">Belongs to the TRAP transporter small permease family.</text>
</comment>
<dbReference type="EMBL" id="JACCBD010000001">
    <property type="protein sequence ID" value="NYD25720.1"/>
    <property type="molecule type" value="Genomic_DNA"/>
</dbReference>
<feature type="transmembrane region" description="Helical" evidence="9">
    <location>
        <begin position="52"/>
        <end position="73"/>
    </location>
</feature>
<dbReference type="PANTHER" id="PTHR35011">
    <property type="entry name" value="2,3-DIKETO-L-GULONATE TRAP TRANSPORTER SMALL PERMEASE PROTEIN YIAM"/>
    <property type="match status" value="1"/>
</dbReference>
<keyword evidence="7 9" id="KW-0472">Membrane</keyword>